<organism evidence="10 11">
    <name type="scientific">Acidocella aromatica</name>
    <dbReference type="NCBI Taxonomy" id="1303579"/>
    <lineage>
        <taxon>Bacteria</taxon>
        <taxon>Pseudomonadati</taxon>
        <taxon>Pseudomonadota</taxon>
        <taxon>Alphaproteobacteria</taxon>
        <taxon>Acetobacterales</taxon>
        <taxon>Acidocellaceae</taxon>
        <taxon>Acidocella</taxon>
    </lineage>
</organism>
<feature type="transmembrane region" description="Helical" evidence="9">
    <location>
        <begin position="82"/>
        <end position="99"/>
    </location>
</feature>
<evidence type="ECO:0000256" key="1">
    <source>
        <dbReference type="ARBA" id="ARBA00004429"/>
    </source>
</evidence>
<comment type="similarity">
    <text evidence="8">Belongs to the TsuA/YedE (TC 9.B.102) family.</text>
</comment>
<keyword evidence="2" id="KW-0813">Transport</keyword>
<evidence type="ECO:0000256" key="8">
    <source>
        <dbReference type="ARBA" id="ARBA00035655"/>
    </source>
</evidence>
<comment type="subcellular location">
    <subcellularLocation>
        <location evidence="1">Cell inner membrane</location>
        <topology evidence="1">Multi-pass membrane protein</topology>
    </subcellularLocation>
</comment>
<evidence type="ECO:0000256" key="2">
    <source>
        <dbReference type="ARBA" id="ARBA00022448"/>
    </source>
</evidence>
<keyword evidence="4" id="KW-0997">Cell inner membrane</keyword>
<accession>A0A840VCY1</accession>
<dbReference type="GO" id="GO:0005886">
    <property type="term" value="C:plasma membrane"/>
    <property type="evidence" value="ECO:0007669"/>
    <property type="project" value="UniProtKB-SubCell"/>
</dbReference>
<name>A0A840VCY1_9PROT</name>
<feature type="transmembrane region" description="Helical" evidence="9">
    <location>
        <begin position="51"/>
        <end position="70"/>
    </location>
</feature>
<evidence type="ECO:0000256" key="5">
    <source>
        <dbReference type="ARBA" id="ARBA00022692"/>
    </source>
</evidence>
<dbReference type="InterPro" id="IPR007272">
    <property type="entry name" value="Sulf_transp_TsuA/YedE"/>
</dbReference>
<reference evidence="10 11" key="1">
    <citation type="submission" date="2020-08" db="EMBL/GenBank/DDBJ databases">
        <title>Genomic Encyclopedia of Type Strains, Phase IV (KMG-IV): sequencing the most valuable type-strain genomes for metagenomic binning, comparative biology and taxonomic classification.</title>
        <authorList>
            <person name="Goeker M."/>
        </authorList>
    </citation>
    <scope>NUCLEOTIDE SEQUENCE [LARGE SCALE GENOMIC DNA]</scope>
    <source>
        <strain evidence="10 11">DSM 27026</strain>
    </source>
</reference>
<evidence type="ECO:0000313" key="11">
    <source>
        <dbReference type="Proteomes" id="UP000553706"/>
    </source>
</evidence>
<keyword evidence="5 9" id="KW-0812">Transmembrane</keyword>
<dbReference type="PANTHER" id="PTHR30574">
    <property type="entry name" value="INNER MEMBRANE PROTEIN YEDE"/>
    <property type="match status" value="1"/>
</dbReference>
<evidence type="ECO:0000256" key="4">
    <source>
        <dbReference type="ARBA" id="ARBA00022519"/>
    </source>
</evidence>
<dbReference type="EMBL" id="JACHFJ010000007">
    <property type="protein sequence ID" value="MBB5373566.1"/>
    <property type="molecule type" value="Genomic_DNA"/>
</dbReference>
<sequence length="141" mass="13943">MTIILNPAMLADSLAGGAVIGTASAGLLLVNGRIAGISGIFARATKPDATLWQWAFLAGLLAAGAGAALAGYPLPADITKQSLPLLALAGLLTGVGTRLGGGCTSGHGVCGLARLSPRSLAAVLVFMGVAGLTVFVRRHVL</sequence>
<evidence type="ECO:0000256" key="3">
    <source>
        <dbReference type="ARBA" id="ARBA00022475"/>
    </source>
</evidence>
<proteinExistence type="inferred from homology"/>
<comment type="caution">
    <text evidence="10">The sequence shown here is derived from an EMBL/GenBank/DDBJ whole genome shotgun (WGS) entry which is preliminary data.</text>
</comment>
<dbReference type="PANTHER" id="PTHR30574:SF1">
    <property type="entry name" value="SULPHUR TRANSPORT DOMAIN-CONTAINING PROTEIN"/>
    <property type="match status" value="1"/>
</dbReference>
<keyword evidence="6 9" id="KW-1133">Transmembrane helix</keyword>
<evidence type="ECO:0000256" key="6">
    <source>
        <dbReference type="ARBA" id="ARBA00022989"/>
    </source>
</evidence>
<keyword evidence="11" id="KW-1185">Reference proteome</keyword>
<evidence type="ECO:0008006" key="12">
    <source>
        <dbReference type="Google" id="ProtNLM"/>
    </source>
</evidence>
<keyword evidence="3" id="KW-1003">Cell membrane</keyword>
<dbReference type="Proteomes" id="UP000553706">
    <property type="component" value="Unassembled WGS sequence"/>
</dbReference>
<evidence type="ECO:0000256" key="7">
    <source>
        <dbReference type="ARBA" id="ARBA00023136"/>
    </source>
</evidence>
<feature type="transmembrane region" description="Helical" evidence="9">
    <location>
        <begin position="119"/>
        <end position="136"/>
    </location>
</feature>
<keyword evidence="7 9" id="KW-0472">Membrane</keyword>
<gene>
    <name evidence="10" type="ORF">HNP71_001826</name>
</gene>
<protein>
    <recommendedName>
        <fullName evidence="12">YeeE/YedE family protein</fullName>
    </recommendedName>
</protein>
<evidence type="ECO:0000256" key="9">
    <source>
        <dbReference type="SAM" id="Phobius"/>
    </source>
</evidence>
<evidence type="ECO:0000313" key="10">
    <source>
        <dbReference type="EMBL" id="MBB5373566.1"/>
    </source>
</evidence>
<dbReference type="AlphaFoldDB" id="A0A840VCY1"/>